<dbReference type="AlphaFoldDB" id="C4IZM9"/>
<organism evidence="2">
    <name type="scientific">Zea mays</name>
    <name type="common">Maize</name>
    <dbReference type="NCBI Taxonomy" id="4577"/>
    <lineage>
        <taxon>Eukaryota</taxon>
        <taxon>Viridiplantae</taxon>
        <taxon>Streptophyta</taxon>
        <taxon>Embryophyta</taxon>
        <taxon>Tracheophyta</taxon>
        <taxon>Spermatophyta</taxon>
        <taxon>Magnoliopsida</taxon>
        <taxon>Liliopsida</taxon>
        <taxon>Poales</taxon>
        <taxon>Poaceae</taxon>
        <taxon>PACMAD clade</taxon>
        <taxon>Panicoideae</taxon>
        <taxon>Andropogonodae</taxon>
        <taxon>Andropogoneae</taxon>
        <taxon>Tripsacinae</taxon>
        <taxon>Zea</taxon>
    </lineage>
</organism>
<proteinExistence type="evidence at transcript level"/>
<feature type="region of interest" description="Disordered" evidence="1">
    <location>
        <begin position="1"/>
        <end position="29"/>
    </location>
</feature>
<feature type="compositionally biased region" description="Polar residues" evidence="1">
    <location>
        <begin position="14"/>
        <end position="26"/>
    </location>
</feature>
<reference evidence="2" key="1">
    <citation type="journal article" date="2009" name="PLoS Genet.">
        <title>Sequencing, mapping, and analysis of 27,455 maize full-length cDNAs.</title>
        <authorList>
            <person name="Soderlund C."/>
            <person name="Descour A."/>
            <person name="Kudrna D."/>
            <person name="Bomhoff M."/>
            <person name="Boyd L."/>
            <person name="Currie J."/>
            <person name="Angelova A."/>
            <person name="Collura K."/>
            <person name="Wissotski M."/>
            <person name="Ashley E."/>
            <person name="Morrow D."/>
            <person name="Fernandes J."/>
            <person name="Walbot V."/>
            <person name="Yu Y."/>
        </authorList>
    </citation>
    <scope>NUCLEOTIDE SEQUENCE</scope>
    <source>
        <strain evidence="2">B73</strain>
    </source>
</reference>
<sequence>MKIPCVSPGRRCSSGWSTHGAASTEATGGVWSTEATGGVWSTRGAALGRRCSG</sequence>
<evidence type="ECO:0000256" key="1">
    <source>
        <dbReference type="SAM" id="MobiDB-lite"/>
    </source>
</evidence>
<name>C4IZM9_MAIZE</name>
<evidence type="ECO:0000313" key="2">
    <source>
        <dbReference type="EMBL" id="ACR34379.1"/>
    </source>
</evidence>
<reference evidence="2" key="2">
    <citation type="submission" date="2012-06" db="EMBL/GenBank/DDBJ databases">
        <authorList>
            <person name="Yu Y."/>
            <person name="Currie J."/>
            <person name="Lomeli R."/>
            <person name="Angelova A."/>
            <person name="Collura K."/>
            <person name="Wissotski M."/>
            <person name="Campos D."/>
            <person name="Kudrna D."/>
            <person name="Golser W."/>
            <person name="Ashely E."/>
            <person name="Descour A."/>
            <person name="Fernandes J."/>
            <person name="Soderlund C."/>
            <person name="Walbot V."/>
        </authorList>
    </citation>
    <scope>NUCLEOTIDE SEQUENCE</scope>
    <source>
        <strain evidence="2">B73</strain>
    </source>
</reference>
<protein>
    <submittedName>
        <fullName evidence="2">Uncharacterized protein</fullName>
    </submittedName>
</protein>
<dbReference type="EMBL" id="BT084026">
    <property type="protein sequence ID" value="ACR34379.1"/>
    <property type="molecule type" value="mRNA"/>
</dbReference>
<accession>C4IZM9</accession>